<dbReference type="SUPFAM" id="SSF48452">
    <property type="entry name" value="TPR-like"/>
    <property type="match status" value="1"/>
</dbReference>
<dbReference type="AlphaFoldDB" id="X6P5N7"/>
<dbReference type="EMBL" id="ASPP01003431">
    <property type="protein sequence ID" value="ETO33389.1"/>
    <property type="molecule type" value="Genomic_DNA"/>
</dbReference>
<gene>
    <name evidence="3" type="ORF">RFI_03718</name>
</gene>
<organism evidence="3 4">
    <name type="scientific">Reticulomyxa filosa</name>
    <dbReference type="NCBI Taxonomy" id="46433"/>
    <lineage>
        <taxon>Eukaryota</taxon>
        <taxon>Sar</taxon>
        <taxon>Rhizaria</taxon>
        <taxon>Retaria</taxon>
        <taxon>Foraminifera</taxon>
        <taxon>Monothalamids</taxon>
        <taxon>Reticulomyxidae</taxon>
        <taxon>Reticulomyxa</taxon>
    </lineage>
</organism>
<dbReference type="InterPro" id="IPR011990">
    <property type="entry name" value="TPR-like_helical_dom_sf"/>
</dbReference>
<evidence type="ECO:0000259" key="2">
    <source>
        <dbReference type="Pfam" id="PF00656"/>
    </source>
</evidence>
<comment type="caution">
    <text evidence="3">The sequence shown here is derived from an EMBL/GenBank/DDBJ whole genome shotgun (WGS) entry which is preliminary data.</text>
</comment>
<protein>
    <recommendedName>
        <fullName evidence="2">Peptidase C14 caspase domain-containing protein</fullName>
    </recommendedName>
</protein>
<keyword evidence="1" id="KW-0175">Coiled coil</keyword>
<proteinExistence type="predicted"/>
<dbReference type="GO" id="GO:0006508">
    <property type="term" value="P:proteolysis"/>
    <property type="evidence" value="ECO:0007669"/>
    <property type="project" value="InterPro"/>
</dbReference>
<evidence type="ECO:0000313" key="4">
    <source>
        <dbReference type="Proteomes" id="UP000023152"/>
    </source>
</evidence>
<dbReference type="SUPFAM" id="SSF52129">
    <property type="entry name" value="Caspase-like"/>
    <property type="match status" value="1"/>
</dbReference>
<dbReference type="OrthoDB" id="6116485at2759"/>
<name>X6P5N7_RETFI</name>
<evidence type="ECO:0000256" key="1">
    <source>
        <dbReference type="SAM" id="Coils"/>
    </source>
</evidence>
<dbReference type="Proteomes" id="UP000023152">
    <property type="component" value="Unassembled WGS sequence"/>
</dbReference>
<accession>X6P5N7</accession>
<dbReference type="InterPro" id="IPR011600">
    <property type="entry name" value="Pept_C14_caspase"/>
</dbReference>
<dbReference type="PROSITE" id="PS50293">
    <property type="entry name" value="TPR_REGION"/>
    <property type="match status" value="1"/>
</dbReference>
<feature type="coiled-coil region" evidence="1">
    <location>
        <begin position="226"/>
        <end position="253"/>
    </location>
</feature>
<dbReference type="Gene3D" id="1.25.40.10">
    <property type="entry name" value="Tetratricopeptide repeat domain"/>
    <property type="match status" value="1"/>
</dbReference>
<reference evidence="3 4" key="1">
    <citation type="journal article" date="2013" name="Curr. Biol.">
        <title>The Genome of the Foraminiferan Reticulomyxa filosa.</title>
        <authorList>
            <person name="Glockner G."/>
            <person name="Hulsmann N."/>
            <person name="Schleicher M."/>
            <person name="Noegel A.A."/>
            <person name="Eichinger L."/>
            <person name="Gallinger C."/>
            <person name="Pawlowski J."/>
            <person name="Sierra R."/>
            <person name="Euteneuer U."/>
            <person name="Pillet L."/>
            <person name="Moustafa A."/>
            <person name="Platzer M."/>
            <person name="Groth M."/>
            <person name="Szafranski K."/>
            <person name="Schliwa M."/>
        </authorList>
    </citation>
    <scope>NUCLEOTIDE SEQUENCE [LARGE SCALE GENOMIC DNA]</scope>
</reference>
<keyword evidence="4" id="KW-1185">Reference proteome</keyword>
<dbReference type="Gene3D" id="3.40.50.1460">
    <property type="match status" value="1"/>
</dbReference>
<feature type="non-terminal residue" evidence="3">
    <location>
        <position position="541"/>
    </location>
</feature>
<evidence type="ECO:0000313" key="3">
    <source>
        <dbReference type="EMBL" id="ETO33389.1"/>
    </source>
</evidence>
<dbReference type="Pfam" id="PF00656">
    <property type="entry name" value="Peptidase_C14"/>
    <property type="match status" value="1"/>
</dbReference>
<sequence length="541" mass="63817">MSSYKVFVYFEGKAHELTLASLNLKSLEEEVVKIVNIKDDNKKTINSMRHFKIVDNNKQEIINDQQLKISFEMQPVFFFVYPIGKEENERYKIMNPLVLLTGALKYNSLDYLPEVKLDLIMFRNLFEEIYGYEVYSTYDPNKPETELLTLNQLNHFSMKHCTNNNEKKYDSLIFVWCGHGDKISEEEEEGDILITSDNDKYISFKKIQQLFTYDTNTFLNRPKIFIKNVYRRNEQYQQQQQQQQRQQQWYNNESDTFIIFSTTPEKLIFEKGSYFTECFCNIMSQNIKLPKSLDSNLMSISKLIEQKALTGQIFQVITMCDRHVFLYNKDHSYHQSNINIEIDQDLLWNEANKKAHEMVNEMINNKQQGIIVVAKSNEQLSPRNMPFSMMITSLKHMKKISTFGQYSIYSFFSKKIIFDNITIDGCIYAIDCIIDAIGNCDITQQLIHTNNSVIRCNFNYPVFTYSWPIDTEELMELGIDSFNIQNLDKAIELFRFSLCISLQTLHSSHIDISKSCDWLGRTYNKKGKYDKAVEYYKRSLK</sequence>
<feature type="domain" description="Peptidase C14 caspase" evidence="2">
    <location>
        <begin position="99"/>
        <end position="306"/>
    </location>
</feature>
<dbReference type="GO" id="GO:0004197">
    <property type="term" value="F:cysteine-type endopeptidase activity"/>
    <property type="evidence" value="ECO:0007669"/>
    <property type="project" value="InterPro"/>
</dbReference>
<dbReference type="InterPro" id="IPR029030">
    <property type="entry name" value="Caspase-like_dom_sf"/>
</dbReference>